<accession>A0A1J4JVN9</accession>
<evidence type="ECO:0000313" key="2">
    <source>
        <dbReference type="EMBL" id="OHT01349.1"/>
    </source>
</evidence>
<organism evidence="2 3">
    <name type="scientific">Tritrichomonas foetus</name>
    <dbReference type="NCBI Taxonomy" id="1144522"/>
    <lineage>
        <taxon>Eukaryota</taxon>
        <taxon>Metamonada</taxon>
        <taxon>Parabasalia</taxon>
        <taxon>Tritrichomonadida</taxon>
        <taxon>Tritrichomonadidae</taxon>
        <taxon>Tritrichomonas</taxon>
    </lineage>
</organism>
<dbReference type="EMBL" id="MLAK01000915">
    <property type="protein sequence ID" value="OHT01349.1"/>
    <property type="molecule type" value="Genomic_DNA"/>
</dbReference>
<comment type="caution">
    <text evidence="2">The sequence shown here is derived from an EMBL/GenBank/DDBJ whole genome shotgun (WGS) entry which is preliminary data.</text>
</comment>
<gene>
    <name evidence="2" type="ORF">TRFO_07582</name>
</gene>
<keyword evidence="3" id="KW-1185">Reference proteome</keyword>
<keyword evidence="1" id="KW-1133">Transmembrane helix</keyword>
<dbReference type="AlphaFoldDB" id="A0A1J4JVN9"/>
<keyword evidence="1" id="KW-0812">Transmembrane</keyword>
<keyword evidence="1" id="KW-0472">Membrane</keyword>
<name>A0A1J4JVN9_9EUKA</name>
<evidence type="ECO:0000313" key="3">
    <source>
        <dbReference type="Proteomes" id="UP000179807"/>
    </source>
</evidence>
<dbReference type="VEuPathDB" id="TrichDB:TRFO_07582"/>
<dbReference type="RefSeq" id="XP_068354485.1">
    <property type="nucleotide sequence ID" value="XM_068493767.1"/>
</dbReference>
<evidence type="ECO:0008006" key="4">
    <source>
        <dbReference type="Google" id="ProtNLM"/>
    </source>
</evidence>
<proteinExistence type="predicted"/>
<sequence length="490" mass="55866">MNLTLIQLSISSFQRTPFFSSKNQNYEFKSCALSHFLSPFFYSSNSNIQKLLFSSTHFSKFLFTPIVIEEATYTDKSYSRLFNVSDTLDSITIKNCRFFKCTTLNELNSYAGGIYYKTSNPSQTEFSIISSSFISCSSEKNACFYVVSNKAKIKSVCAMSCFAHNIQIFNCISFTDKVSCKLSQFDQCSTIQKAGSDTSLQISSPSIEFNTINHSRCAVRNFRCCGGFFATESLKYSFNTNMNCTGSNYLQFSLPDGNKQIEDTLFYQCHSFNELDLKCAIFLSGHLVIQHFQFFKTQLNVFAKWIGDKPSSITLINCVSDIKRKSLKIDQNSNVQNDDFNITLISFIFEDKRSIVLKNIDYLHWKCATEILPKKTNFPSMSHTINRENLHNQQKEYSKSSARIYLEIFSYLGLTLIVLISLILYLMAYREDMLAGIKHQITLNDSSSLLNSGNPIDNNVEILEEIAINDNLEDIQLNDVSDHVINLHHA</sequence>
<reference evidence="2" key="1">
    <citation type="submission" date="2016-10" db="EMBL/GenBank/DDBJ databases">
        <authorList>
            <person name="Benchimol M."/>
            <person name="Almeida L.G."/>
            <person name="Vasconcelos A.T."/>
            <person name="Perreira-Neves A."/>
            <person name="Rosa I.A."/>
            <person name="Tasca T."/>
            <person name="Bogo M.R."/>
            <person name="de Souza W."/>
        </authorList>
    </citation>
    <scope>NUCLEOTIDE SEQUENCE [LARGE SCALE GENOMIC DNA]</scope>
    <source>
        <strain evidence="2">K</strain>
    </source>
</reference>
<evidence type="ECO:0000256" key="1">
    <source>
        <dbReference type="SAM" id="Phobius"/>
    </source>
</evidence>
<protein>
    <recommendedName>
        <fullName evidence="4">Right handed beta helix domain-containing protein</fullName>
    </recommendedName>
</protein>
<dbReference type="GeneID" id="94828471"/>
<dbReference type="Proteomes" id="UP000179807">
    <property type="component" value="Unassembled WGS sequence"/>
</dbReference>
<feature type="transmembrane region" description="Helical" evidence="1">
    <location>
        <begin position="408"/>
        <end position="428"/>
    </location>
</feature>